<dbReference type="EMBL" id="AFBN01000065">
    <property type="protein sequence ID" value="EGF55028.1"/>
    <property type="molecule type" value="Genomic_DNA"/>
</dbReference>
<feature type="domain" description="Outer membrane protein beta-barrel" evidence="3">
    <location>
        <begin position="10"/>
        <end position="217"/>
    </location>
</feature>
<dbReference type="Pfam" id="PF13505">
    <property type="entry name" value="OMP_b-brl"/>
    <property type="match status" value="1"/>
</dbReference>
<dbReference type="HOGENOM" id="CLU_058370_1_0_10"/>
<dbReference type="AlphaFoldDB" id="F3PVD0"/>
<evidence type="ECO:0000313" key="5">
    <source>
        <dbReference type="Proteomes" id="UP000003416"/>
    </source>
</evidence>
<comment type="caution">
    <text evidence="4">The sequence shown here is derived from an EMBL/GenBank/DDBJ whole genome shotgun (WGS) entry which is preliminary data.</text>
</comment>
<feature type="chain" id="PRO_5003301835" description="Outer membrane protein beta-barrel domain-containing protein" evidence="2">
    <location>
        <begin position="22"/>
        <end position="250"/>
    </location>
</feature>
<dbReference type="PROSITE" id="PS51257">
    <property type="entry name" value="PROKAR_LIPOPROTEIN"/>
    <property type="match status" value="1"/>
</dbReference>
<evidence type="ECO:0000256" key="1">
    <source>
        <dbReference type="ARBA" id="ARBA00022729"/>
    </source>
</evidence>
<reference evidence="4 5" key="1">
    <citation type="submission" date="2011-02" db="EMBL/GenBank/DDBJ databases">
        <authorList>
            <person name="Weinstock G."/>
            <person name="Sodergren E."/>
            <person name="Clifton S."/>
            <person name="Fulton L."/>
            <person name="Fulton B."/>
            <person name="Courtney L."/>
            <person name="Fronick C."/>
            <person name="Harrison M."/>
            <person name="Strong C."/>
            <person name="Farmer C."/>
            <person name="Delahaunty K."/>
            <person name="Markovic C."/>
            <person name="Hall O."/>
            <person name="Minx P."/>
            <person name="Tomlinson C."/>
            <person name="Mitreva M."/>
            <person name="Hou S."/>
            <person name="Chen J."/>
            <person name="Wollam A."/>
            <person name="Pepin K.H."/>
            <person name="Johnson M."/>
            <person name="Bhonagiri V."/>
            <person name="Zhang X."/>
            <person name="Suruliraj S."/>
            <person name="Warren W."/>
            <person name="Chinwalla A."/>
            <person name="Mardis E.R."/>
            <person name="Wilson R.K."/>
        </authorList>
    </citation>
    <scope>NUCLEOTIDE SEQUENCE [LARGE SCALE GENOMIC DNA]</scope>
    <source>
        <strain evidence="4 5">YIT 12057</strain>
    </source>
</reference>
<dbReference type="Proteomes" id="UP000003416">
    <property type="component" value="Unassembled WGS sequence"/>
</dbReference>
<keyword evidence="1 2" id="KW-0732">Signal</keyword>
<sequence length="250" mass="27063">MKSKFIIASLLLAGACVTVNAQEKNKYYTEKASDNIYVGLGIGGMSVINDGFNTPTMNANITIGKHITTVWGVRGQFGGFWQSLDNQDNGYHRYCKKFGEINLDATLNLINLFGGYNPNRAFNLYVFGGPTMNLSRAVSTDLTITQDGKQSAAYAEDGAKARFGATAGLGLSYDINKKWAVNLEGRFGVTPSIFGDASDCRKAEATARLNIGVAYTFGGKKFVRASNVDEDALNAEINKYRSELAQAQAD</sequence>
<proteinExistence type="predicted"/>
<feature type="signal peptide" evidence="2">
    <location>
        <begin position="1"/>
        <end position="21"/>
    </location>
</feature>
<gene>
    <name evidence="4" type="ORF">HMPREF9446_02708</name>
</gene>
<evidence type="ECO:0000256" key="2">
    <source>
        <dbReference type="SAM" id="SignalP"/>
    </source>
</evidence>
<evidence type="ECO:0000259" key="3">
    <source>
        <dbReference type="Pfam" id="PF13505"/>
    </source>
</evidence>
<dbReference type="SUPFAM" id="SSF56925">
    <property type="entry name" value="OMPA-like"/>
    <property type="match status" value="1"/>
</dbReference>
<dbReference type="InterPro" id="IPR027385">
    <property type="entry name" value="Beta-barrel_OMP"/>
</dbReference>
<dbReference type="RefSeq" id="WP_009125948.1">
    <property type="nucleotide sequence ID" value="NZ_GL882660.1"/>
</dbReference>
<dbReference type="InterPro" id="IPR011250">
    <property type="entry name" value="OMP/PagP_B-barrel"/>
</dbReference>
<dbReference type="STRING" id="763034.HMPREF9446_02708"/>
<organism evidence="4 5">
    <name type="scientific">Bacteroides fluxus YIT 12057</name>
    <dbReference type="NCBI Taxonomy" id="763034"/>
    <lineage>
        <taxon>Bacteria</taxon>
        <taxon>Pseudomonadati</taxon>
        <taxon>Bacteroidota</taxon>
        <taxon>Bacteroidia</taxon>
        <taxon>Bacteroidales</taxon>
        <taxon>Bacteroidaceae</taxon>
        <taxon>Bacteroides</taxon>
    </lineage>
</organism>
<feature type="non-terminal residue" evidence="4">
    <location>
        <position position="250"/>
    </location>
</feature>
<dbReference type="Gene3D" id="2.40.160.20">
    <property type="match status" value="1"/>
</dbReference>
<dbReference type="eggNOG" id="COG3637">
    <property type="taxonomic scope" value="Bacteria"/>
</dbReference>
<keyword evidence="5" id="KW-1185">Reference proteome</keyword>
<name>F3PVD0_9BACE</name>
<accession>F3PVD0</accession>
<dbReference type="GeneID" id="86050193"/>
<evidence type="ECO:0000313" key="4">
    <source>
        <dbReference type="EMBL" id="EGF55028.1"/>
    </source>
</evidence>
<protein>
    <recommendedName>
        <fullName evidence="3">Outer membrane protein beta-barrel domain-containing protein</fullName>
    </recommendedName>
</protein>